<dbReference type="Proteomes" id="UP000054845">
    <property type="component" value="Unassembled WGS sequence"/>
</dbReference>
<feature type="coiled-coil region" evidence="4">
    <location>
        <begin position="169"/>
        <end position="215"/>
    </location>
</feature>
<evidence type="ECO:0000313" key="8">
    <source>
        <dbReference type="Proteomes" id="UP000054845"/>
    </source>
</evidence>
<dbReference type="InterPro" id="IPR020119">
    <property type="entry name" value="PsdUridine_synth_TruD_CS"/>
</dbReference>
<feature type="compositionally biased region" description="Gly residues" evidence="5">
    <location>
        <begin position="474"/>
        <end position="493"/>
    </location>
</feature>
<evidence type="ECO:0000256" key="3">
    <source>
        <dbReference type="ARBA" id="ARBA00023235"/>
    </source>
</evidence>
<evidence type="ECO:0000256" key="4">
    <source>
        <dbReference type="SAM" id="Coils"/>
    </source>
</evidence>
<evidence type="ECO:0000256" key="2">
    <source>
        <dbReference type="ARBA" id="ARBA00022694"/>
    </source>
</evidence>
<dbReference type="OrthoDB" id="447290at2759"/>
<dbReference type="InterPro" id="IPR020103">
    <property type="entry name" value="PsdUridine_synth_cat_dom_sf"/>
</dbReference>
<reference evidence="8" key="1">
    <citation type="submission" date="2014-09" db="EMBL/GenBank/DDBJ databases">
        <authorList>
            <person name="Sharma Rahul"/>
            <person name="Thines Marco"/>
        </authorList>
    </citation>
    <scope>NUCLEOTIDE SEQUENCE [LARGE SCALE GENOMIC DNA]</scope>
</reference>
<dbReference type="EMBL" id="CCYA01000243">
    <property type="protein sequence ID" value="CEH14479.1"/>
    <property type="molecule type" value="Genomic_DNA"/>
</dbReference>
<feature type="region of interest" description="Disordered" evidence="5">
    <location>
        <begin position="1"/>
        <end position="108"/>
    </location>
</feature>
<dbReference type="STRING" id="401625.A0A0P1BGA2"/>
<dbReference type="InterPro" id="IPR001656">
    <property type="entry name" value="PsdUridine_synth_TruD"/>
</dbReference>
<dbReference type="GO" id="GO:0003723">
    <property type="term" value="F:RNA binding"/>
    <property type="evidence" value="ECO:0007669"/>
    <property type="project" value="InterPro"/>
</dbReference>
<feature type="region of interest" description="Disordered" evidence="5">
    <location>
        <begin position="712"/>
        <end position="741"/>
    </location>
</feature>
<dbReference type="Gene3D" id="3.30.2350.20">
    <property type="entry name" value="TruD, catalytic domain"/>
    <property type="match status" value="2"/>
</dbReference>
<feature type="region of interest" description="Disordered" evidence="5">
    <location>
        <begin position="885"/>
        <end position="939"/>
    </location>
</feature>
<dbReference type="SUPFAM" id="SSF55120">
    <property type="entry name" value="Pseudouridine synthase"/>
    <property type="match status" value="1"/>
</dbReference>
<feature type="compositionally biased region" description="Basic and acidic residues" evidence="5">
    <location>
        <begin position="65"/>
        <end position="86"/>
    </location>
</feature>
<dbReference type="PANTHER" id="PTHR13326:SF21">
    <property type="entry name" value="PSEUDOURIDYLATE SYNTHASE PUS7L"/>
    <property type="match status" value="1"/>
</dbReference>
<dbReference type="PROSITE" id="PS01268">
    <property type="entry name" value="UPF0024"/>
    <property type="match status" value="1"/>
</dbReference>
<accession>A0A0P1BGA2</accession>
<feature type="domain" description="TRUD" evidence="6">
    <location>
        <begin position="561"/>
        <end position="817"/>
    </location>
</feature>
<evidence type="ECO:0000256" key="1">
    <source>
        <dbReference type="ARBA" id="ARBA00007953"/>
    </source>
</evidence>
<dbReference type="AlphaFoldDB" id="A0A0P1BGA2"/>
<evidence type="ECO:0000259" key="6">
    <source>
        <dbReference type="PROSITE" id="PS50984"/>
    </source>
</evidence>
<feature type="region of interest" description="Disordered" evidence="5">
    <location>
        <begin position="246"/>
        <end position="304"/>
    </location>
</feature>
<feature type="region of interest" description="Disordered" evidence="5">
    <location>
        <begin position="965"/>
        <end position="1001"/>
    </location>
</feature>
<proteinExistence type="inferred from homology"/>
<comment type="similarity">
    <text evidence="1">Belongs to the pseudouridine synthase TruD family.</text>
</comment>
<evidence type="ECO:0000256" key="5">
    <source>
        <dbReference type="SAM" id="MobiDB-lite"/>
    </source>
</evidence>
<organism evidence="7 8">
    <name type="scientific">Ceraceosorus bombacis</name>
    <dbReference type="NCBI Taxonomy" id="401625"/>
    <lineage>
        <taxon>Eukaryota</taxon>
        <taxon>Fungi</taxon>
        <taxon>Dikarya</taxon>
        <taxon>Basidiomycota</taxon>
        <taxon>Ustilaginomycotina</taxon>
        <taxon>Exobasidiomycetes</taxon>
        <taxon>Ceraceosorales</taxon>
        <taxon>Ceraceosoraceae</taxon>
        <taxon>Ceraceosorus</taxon>
    </lineage>
</organism>
<dbReference type="GO" id="GO:0001522">
    <property type="term" value="P:pseudouridine synthesis"/>
    <property type="evidence" value="ECO:0007669"/>
    <property type="project" value="InterPro"/>
</dbReference>
<feature type="compositionally biased region" description="Polar residues" evidence="5">
    <location>
        <begin position="87"/>
        <end position="101"/>
    </location>
</feature>
<dbReference type="CDD" id="cd02576">
    <property type="entry name" value="PseudoU_synth_ScPUS7"/>
    <property type="match status" value="1"/>
</dbReference>
<dbReference type="GO" id="GO:0005634">
    <property type="term" value="C:nucleus"/>
    <property type="evidence" value="ECO:0007669"/>
    <property type="project" value="TreeGrafter"/>
</dbReference>
<feature type="region of interest" description="Disordered" evidence="5">
    <location>
        <begin position="465"/>
        <end position="494"/>
    </location>
</feature>
<name>A0A0P1BGA2_9BASI</name>
<keyword evidence="8" id="KW-1185">Reference proteome</keyword>
<keyword evidence="3" id="KW-0413">Isomerase</keyword>
<feature type="compositionally biased region" description="Basic and acidic residues" evidence="5">
    <location>
        <begin position="365"/>
        <end position="384"/>
    </location>
</feature>
<evidence type="ECO:0000313" key="7">
    <source>
        <dbReference type="EMBL" id="CEH14479.1"/>
    </source>
</evidence>
<dbReference type="PANTHER" id="PTHR13326">
    <property type="entry name" value="TRNA PSEUDOURIDINE SYNTHASE D"/>
    <property type="match status" value="1"/>
</dbReference>
<feature type="compositionally biased region" description="Basic and acidic residues" evidence="5">
    <location>
        <begin position="965"/>
        <end position="975"/>
    </location>
</feature>
<protein>
    <submittedName>
        <fullName evidence="7">Uncharacterized conserved protein</fullName>
    </submittedName>
</protein>
<dbReference type="Pfam" id="PF01142">
    <property type="entry name" value="TruD"/>
    <property type="match status" value="1"/>
</dbReference>
<sequence length="1001" mass="109098">MVKEEASEQVVKVQGVEENLKREASSSPPSGSARLEPLSEPAASSKRLKTEQEVPYTGGSTALSARHEPLPEDSASEKPLKTERDVPNTSGSTALSMSIPSRTDEGRAAREADVGIVQYVSPDLVGLEGGVIKQRFSDFQVFEIEPGGKVCRIVSLDPPTAEQGGDGLYEELEIERAEAADSSGTLRQERIQRQNAECEERKAAAEAAKQREAERTWVWVETVDENAQSELVAVLGQEAVDSLKELWEKGPPPRSSASSWRGGGRGRGRGRGGRGGGRDTEARDAASSGPFVLSDPLASKEQRTAAHQLVRSVFEGSLQSEALEAHRNPNTVQSKDGPPDDDAIANGEAPKPPEGLPIRITWGDTRQRSQRENGQDKGRDKKDAKLLPPYVHFLMQKSNRDSHDALAILGRALNLGGYGSLHGKALGDLAIAGTKDKRATTVQRVSYKRGRRTLDEVYKLVNGVGKERDDPYGSRGGRGGSQRGGRGRGGAQRGYGTRKTLLDAVTQRADRAVRIAHLQYADAPLHLGELEGNAFVVTLRNVKVKDESMIGKSVDILSTKGFINYFGLQRFGSGSISSHHTGIELFKGNYQAAADGILASRPGDSPEESKARQAYSEGYISEAYDMLPRYNVPERAILERMRKDLDADGKPKNDWKGYFLAIPKSLRIMYVHAYQSYVWNRIASQRVARYGLDKPIVGDTVALGEDAVLDVDDDQQDGSASHTDQADQEAGAGDDSKPASKRWASQLPVKVLQAGDLDHYSINDVVIGLPGIDVSYPAGWMADLYKEVLAEDGLTEDHLLTFSDFKLGGAYRKLLQRPKDVSWSLIKYTDTNLNLAQSDEDKLLGIDNPPEPDPEAPFAALQVRLSLPTSCYCTMALREILKSDTSTATQRELTHRGEDNSSMYKGTNRHNRDAVNKVNGSRQRAWGAPNTGDTANATTGDLADAAKDSEEGVEVKATVSDAFKKEMARLREQHKNAPAQQEENNADDEDAARNRAPQVSH</sequence>
<dbReference type="InterPro" id="IPR042214">
    <property type="entry name" value="TruD_catalytic"/>
</dbReference>
<feature type="region of interest" description="Disordered" evidence="5">
    <location>
        <begin position="325"/>
        <end position="384"/>
    </location>
</feature>
<dbReference type="GO" id="GO:0008033">
    <property type="term" value="P:tRNA processing"/>
    <property type="evidence" value="ECO:0007669"/>
    <property type="project" value="UniProtKB-KW"/>
</dbReference>
<dbReference type="PROSITE" id="PS50984">
    <property type="entry name" value="TRUD"/>
    <property type="match status" value="1"/>
</dbReference>
<keyword evidence="2" id="KW-0819">tRNA processing</keyword>
<dbReference type="GO" id="GO:0009982">
    <property type="term" value="F:pseudouridine synthase activity"/>
    <property type="evidence" value="ECO:0007669"/>
    <property type="project" value="InterPro"/>
</dbReference>
<keyword evidence="4" id="KW-0175">Coiled coil</keyword>
<dbReference type="InterPro" id="IPR011760">
    <property type="entry name" value="PsdUridine_synth_TruD_insert"/>
</dbReference>